<evidence type="ECO:0000313" key="2">
    <source>
        <dbReference type="WBParaSite" id="Csp11.Scaffold5.g8.t1"/>
    </source>
</evidence>
<proteinExistence type="predicted"/>
<dbReference type="SUPFAM" id="SSF101690">
    <property type="entry name" value="PAZ domain"/>
    <property type="match status" value="1"/>
</dbReference>
<evidence type="ECO:0000313" key="1">
    <source>
        <dbReference type="Proteomes" id="UP000095282"/>
    </source>
</evidence>
<sequence>MSSSLLDFLADNLEGWQTRSTDLNNARLTMIGERNIAFLHRGGTMRGTIQLVHTHPLDALFFRDGTWQTVGDYFFVKYGKTVHNRSWLVYIKEYASRGLFPLELVEVF</sequence>
<dbReference type="WBParaSite" id="Csp11.Scaffold5.g8.t1">
    <property type="protein sequence ID" value="Csp11.Scaffold5.g8.t1"/>
    <property type="gene ID" value="Csp11.Scaffold5.g8"/>
</dbReference>
<dbReference type="AlphaFoldDB" id="A0A1I7T481"/>
<keyword evidence="1" id="KW-1185">Reference proteome</keyword>
<dbReference type="Proteomes" id="UP000095282">
    <property type="component" value="Unplaced"/>
</dbReference>
<dbReference type="InterPro" id="IPR036085">
    <property type="entry name" value="PAZ_dom_sf"/>
</dbReference>
<accession>A0A1I7T481</accession>
<reference evidence="2" key="1">
    <citation type="submission" date="2016-11" db="UniProtKB">
        <authorList>
            <consortium name="WormBaseParasite"/>
        </authorList>
    </citation>
    <scope>IDENTIFICATION</scope>
</reference>
<protein>
    <submittedName>
        <fullName evidence="2">DUF4440 domain-containing protein</fullName>
    </submittedName>
</protein>
<name>A0A1I7T481_9PELO</name>
<organism evidence="1 2">
    <name type="scientific">Caenorhabditis tropicalis</name>
    <dbReference type="NCBI Taxonomy" id="1561998"/>
    <lineage>
        <taxon>Eukaryota</taxon>
        <taxon>Metazoa</taxon>
        <taxon>Ecdysozoa</taxon>
        <taxon>Nematoda</taxon>
        <taxon>Chromadorea</taxon>
        <taxon>Rhabditida</taxon>
        <taxon>Rhabditina</taxon>
        <taxon>Rhabditomorpha</taxon>
        <taxon>Rhabditoidea</taxon>
        <taxon>Rhabditidae</taxon>
        <taxon>Peloderinae</taxon>
        <taxon>Caenorhabditis</taxon>
    </lineage>
</organism>